<dbReference type="Pfam" id="PF24961">
    <property type="entry name" value="NfeD_membrane"/>
    <property type="match status" value="1"/>
</dbReference>
<dbReference type="Pfam" id="PF25145">
    <property type="entry name" value="NfeD1b_N"/>
    <property type="match status" value="1"/>
</dbReference>
<evidence type="ECO:0000259" key="9">
    <source>
        <dbReference type="Pfam" id="PF25145"/>
    </source>
</evidence>
<evidence type="ECO:0000259" key="8">
    <source>
        <dbReference type="Pfam" id="PF24961"/>
    </source>
</evidence>
<feature type="transmembrane region" description="Helical" evidence="5">
    <location>
        <begin position="306"/>
        <end position="324"/>
    </location>
</feature>
<evidence type="ECO:0000259" key="7">
    <source>
        <dbReference type="Pfam" id="PF01957"/>
    </source>
</evidence>
<protein>
    <submittedName>
        <fullName evidence="10">Uncharacterized protein</fullName>
    </submittedName>
</protein>
<dbReference type="InterPro" id="IPR012340">
    <property type="entry name" value="NA-bd_OB-fold"/>
</dbReference>
<dbReference type="Proteomes" id="UP000050326">
    <property type="component" value="Unassembled WGS sequence"/>
</dbReference>
<dbReference type="OrthoDB" id="9806253at2"/>
<keyword evidence="3 5" id="KW-1133">Transmembrane helix</keyword>
<name>A0A0P8W7V5_9CLOT</name>
<comment type="subcellular location">
    <subcellularLocation>
        <location evidence="1">Membrane</location>
        <topology evidence="1">Multi-pass membrane protein</topology>
    </subcellularLocation>
</comment>
<feature type="transmembrane region" description="Helical" evidence="5">
    <location>
        <begin position="330"/>
        <end position="348"/>
    </location>
</feature>
<gene>
    <name evidence="10" type="ORF">OXPF_22840</name>
</gene>
<evidence type="ECO:0000313" key="10">
    <source>
        <dbReference type="EMBL" id="KPU44117.1"/>
    </source>
</evidence>
<dbReference type="InterPro" id="IPR056738">
    <property type="entry name" value="NfeD1b_N"/>
</dbReference>
<evidence type="ECO:0000313" key="11">
    <source>
        <dbReference type="Proteomes" id="UP000050326"/>
    </source>
</evidence>
<dbReference type="CDD" id="cd07021">
    <property type="entry name" value="Clp_protease_NfeD_like"/>
    <property type="match status" value="1"/>
</dbReference>
<dbReference type="AlphaFoldDB" id="A0A0P8W7V5"/>
<feature type="transmembrane region" description="Helical" evidence="5">
    <location>
        <begin position="232"/>
        <end position="249"/>
    </location>
</feature>
<dbReference type="Gene3D" id="2.40.50.140">
    <property type="entry name" value="Nucleic acid-binding proteins"/>
    <property type="match status" value="1"/>
</dbReference>
<accession>A0A0P8W7V5</accession>
<proteinExistence type="predicted"/>
<dbReference type="Pfam" id="PF01957">
    <property type="entry name" value="NfeD"/>
    <property type="match status" value="1"/>
</dbReference>
<dbReference type="EMBL" id="LKET01000032">
    <property type="protein sequence ID" value="KPU44117.1"/>
    <property type="molecule type" value="Genomic_DNA"/>
</dbReference>
<dbReference type="InterPro" id="IPR029045">
    <property type="entry name" value="ClpP/crotonase-like_dom_sf"/>
</dbReference>
<feature type="domain" description="NfeD integral membrane" evidence="8">
    <location>
        <begin position="237"/>
        <end position="349"/>
    </location>
</feature>
<dbReference type="InterPro" id="IPR002810">
    <property type="entry name" value="NfeD-like_C"/>
</dbReference>
<sequence length="435" mass="45705">MKQLSKLISISALISVVASLLFSANSFAAGTNSVFIIPVKGEVGPALSEFVTSNLAKANESGAKTVILEIDTLGGRIDNTLEIKDAINDTINKGIEVISFVNDEAQSAGVMLTMLGQKVAMVPGSSMGSAEVRPFDEKINSAWTGELKAVAEARGRDGNLVAAMADKDIMINNIKEKGKLLNVSAKQAKELGLCDTIVNNKQELLEFYGLKDMTIVEIQQDFKTKIASALSGRYLGPILLILGIIAIILEVFTPSFGILGTVGVLSLSTYFAGSILAGRSGWGAAILFIAGILLIGIEAYIPGFGAAGIGGLAALSAGIVFSAGDIVSGLWLLLLVLVILIVTLWLLLKYMPKTGIFEKIVLSTQMKSELGYVSSAVENELVGREGIAATVLRPAGKAEIAGRRIDVTTEGDFISKGTAIKVVKVEGSKVTVKVL</sequence>
<organism evidence="10 11">
    <name type="scientific">Oxobacter pfennigii</name>
    <dbReference type="NCBI Taxonomy" id="36849"/>
    <lineage>
        <taxon>Bacteria</taxon>
        <taxon>Bacillati</taxon>
        <taxon>Bacillota</taxon>
        <taxon>Clostridia</taxon>
        <taxon>Eubacteriales</taxon>
        <taxon>Clostridiaceae</taxon>
        <taxon>Oxobacter</taxon>
    </lineage>
</organism>
<keyword evidence="11" id="KW-1185">Reference proteome</keyword>
<evidence type="ECO:0000256" key="5">
    <source>
        <dbReference type="SAM" id="Phobius"/>
    </source>
</evidence>
<evidence type="ECO:0000256" key="3">
    <source>
        <dbReference type="ARBA" id="ARBA00022989"/>
    </source>
</evidence>
<keyword evidence="2 5" id="KW-0812">Transmembrane</keyword>
<feature type="chain" id="PRO_5006153238" evidence="6">
    <location>
        <begin position="29"/>
        <end position="435"/>
    </location>
</feature>
<dbReference type="Gene3D" id="3.90.226.10">
    <property type="entry name" value="2-enoyl-CoA Hydratase, Chain A, domain 1"/>
    <property type="match status" value="1"/>
</dbReference>
<dbReference type="SUPFAM" id="SSF52096">
    <property type="entry name" value="ClpP/crotonase"/>
    <property type="match status" value="1"/>
</dbReference>
<dbReference type="PANTHER" id="PTHR33507:SF3">
    <property type="entry name" value="INNER MEMBRANE PROTEIN YBBJ"/>
    <property type="match status" value="1"/>
</dbReference>
<evidence type="ECO:0000256" key="2">
    <source>
        <dbReference type="ARBA" id="ARBA00022692"/>
    </source>
</evidence>
<feature type="domain" description="NfeD1b N-terminal" evidence="9">
    <location>
        <begin position="34"/>
        <end position="217"/>
    </location>
</feature>
<dbReference type="PANTHER" id="PTHR33507">
    <property type="entry name" value="INNER MEMBRANE PROTEIN YBBJ"/>
    <property type="match status" value="1"/>
</dbReference>
<keyword evidence="4 5" id="KW-0472">Membrane</keyword>
<evidence type="ECO:0000256" key="4">
    <source>
        <dbReference type="ARBA" id="ARBA00023136"/>
    </source>
</evidence>
<reference evidence="10 11" key="1">
    <citation type="submission" date="2015-09" db="EMBL/GenBank/DDBJ databases">
        <title>Genome sequence of Oxobacter pfennigii DSM 3222.</title>
        <authorList>
            <person name="Poehlein A."/>
            <person name="Bengelsdorf F.R."/>
            <person name="Schiel-Bengelsdorf B."/>
            <person name="Duerre P."/>
            <person name="Daniel R."/>
        </authorList>
    </citation>
    <scope>NUCLEOTIDE SEQUENCE [LARGE SCALE GENOMIC DNA]</scope>
    <source>
        <strain evidence="10 11">DSM 3222</strain>
    </source>
</reference>
<feature type="transmembrane region" description="Helical" evidence="5">
    <location>
        <begin position="282"/>
        <end position="301"/>
    </location>
</feature>
<feature type="domain" description="NfeD-like C-terminal" evidence="7">
    <location>
        <begin position="379"/>
        <end position="433"/>
    </location>
</feature>
<dbReference type="InterPro" id="IPR056739">
    <property type="entry name" value="NfeD_membrane"/>
</dbReference>
<dbReference type="STRING" id="36849.OXPF_22840"/>
<keyword evidence="6" id="KW-0732">Signal</keyword>
<evidence type="ECO:0000256" key="6">
    <source>
        <dbReference type="SAM" id="SignalP"/>
    </source>
</evidence>
<dbReference type="GO" id="GO:0005886">
    <property type="term" value="C:plasma membrane"/>
    <property type="evidence" value="ECO:0007669"/>
    <property type="project" value="TreeGrafter"/>
</dbReference>
<dbReference type="RefSeq" id="WP_054875314.1">
    <property type="nucleotide sequence ID" value="NZ_LKET01000032.1"/>
</dbReference>
<evidence type="ECO:0000256" key="1">
    <source>
        <dbReference type="ARBA" id="ARBA00004141"/>
    </source>
</evidence>
<dbReference type="InterPro" id="IPR052165">
    <property type="entry name" value="Membrane_assoc_protease"/>
</dbReference>
<feature type="signal peptide" evidence="6">
    <location>
        <begin position="1"/>
        <end position="28"/>
    </location>
</feature>
<comment type="caution">
    <text evidence="10">The sequence shown here is derived from an EMBL/GenBank/DDBJ whole genome shotgun (WGS) entry which is preliminary data.</text>
</comment>